<keyword evidence="2" id="KW-0472">Membrane</keyword>
<keyword evidence="2" id="KW-1133">Transmembrane helix</keyword>
<evidence type="ECO:0000313" key="3">
    <source>
        <dbReference type="EMBL" id="MDY3563353.1"/>
    </source>
</evidence>
<evidence type="ECO:0000313" key="4">
    <source>
        <dbReference type="Proteomes" id="UP001272242"/>
    </source>
</evidence>
<feature type="region of interest" description="Disordered" evidence="1">
    <location>
        <begin position="36"/>
        <end position="69"/>
    </location>
</feature>
<accession>A0ABU5FAC3</accession>
<protein>
    <submittedName>
        <fullName evidence="3">Uncharacterized protein</fullName>
    </submittedName>
</protein>
<organism evidence="3 4">
    <name type="scientific">Gemmata algarum</name>
    <dbReference type="NCBI Taxonomy" id="2975278"/>
    <lineage>
        <taxon>Bacteria</taxon>
        <taxon>Pseudomonadati</taxon>
        <taxon>Planctomycetota</taxon>
        <taxon>Planctomycetia</taxon>
        <taxon>Gemmatales</taxon>
        <taxon>Gemmataceae</taxon>
        <taxon>Gemmata</taxon>
    </lineage>
</organism>
<evidence type="ECO:0000256" key="2">
    <source>
        <dbReference type="SAM" id="Phobius"/>
    </source>
</evidence>
<gene>
    <name evidence="3" type="ORF">R5W23_004855</name>
</gene>
<sequence>MTATERGRGDNPRWLAALATAAPVALAAVFVLWASEPDPRRSPPARPPGQPGPAHPIDPNWHTSVARAR</sequence>
<keyword evidence="2" id="KW-0812">Transmembrane</keyword>
<feature type="transmembrane region" description="Helical" evidence="2">
    <location>
        <begin position="14"/>
        <end position="34"/>
    </location>
</feature>
<evidence type="ECO:0000256" key="1">
    <source>
        <dbReference type="SAM" id="MobiDB-lite"/>
    </source>
</evidence>
<dbReference type="Proteomes" id="UP001272242">
    <property type="component" value="Unassembled WGS sequence"/>
</dbReference>
<keyword evidence="4" id="KW-1185">Reference proteome</keyword>
<name>A0ABU5FAC3_9BACT</name>
<feature type="compositionally biased region" description="Pro residues" evidence="1">
    <location>
        <begin position="42"/>
        <end position="56"/>
    </location>
</feature>
<comment type="caution">
    <text evidence="3">The sequence shown here is derived from an EMBL/GenBank/DDBJ whole genome shotgun (WGS) entry which is preliminary data.</text>
</comment>
<dbReference type="RefSeq" id="WP_320689569.1">
    <property type="nucleotide sequence ID" value="NZ_JAXBLV010000236.1"/>
</dbReference>
<dbReference type="EMBL" id="JAXBLV010000236">
    <property type="protein sequence ID" value="MDY3563353.1"/>
    <property type="molecule type" value="Genomic_DNA"/>
</dbReference>
<reference evidence="4" key="1">
    <citation type="journal article" date="2023" name="Mar. Drugs">
        <title>Gemmata algarum, a Novel Planctomycete Isolated from an Algal Mat, Displays Antimicrobial Activity.</title>
        <authorList>
            <person name="Kumar G."/>
            <person name="Kallscheuer N."/>
            <person name="Kashif M."/>
            <person name="Ahamad S."/>
            <person name="Jagadeeshwari U."/>
            <person name="Pannikurungottu S."/>
            <person name="Haufschild T."/>
            <person name="Kabuu M."/>
            <person name="Sasikala C."/>
            <person name="Jogler C."/>
            <person name="Ramana C."/>
        </authorList>
    </citation>
    <scope>NUCLEOTIDE SEQUENCE [LARGE SCALE GENOMIC DNA]</scope>
    <source>
        <strain evidence="4">JC673</strain>
    </source>
</reference>
<proteinExistence type="predicted"/>